<dbReference type="InterPro" id="IPR036397">
    <property type="entry name" value="RNaseH_sf"/>
</dbReference>
<dbReference type="EMBL" id="JARBHB010000001">
    <property type="protein sequence ID" value="KAJ8895023.1"/>
    <property type="molecule type" value="Genomic_DNA"/>
</dbReference>
<reference evidence="3 4" key="1">
    <citation type="submission" date="2023-02" db="EMBL/GenBank/DDBJ databases">
        <title>LHISI_Scaffold_Assembly.</title>
        <authorList>
            <person name="Stuart O.P."/>
            <person name="Cleave R."/>
            <person name="Magrath M.J.L."/>
            <person name="Mikheyev A.S."/>
        </authorList>
    </citation>
    <scope>NUCLEOTIDE SEQUENCE [LARGE SCALE GENOMIC DNA]</scope>
    <source>
        <strain evidence="3">Daus_M_001</strain>
        <tissue evidence="3">Leg muscle</tissue>
    </source>
</reference>
<name>A0ABQ9IEC0_9NEOP</name>
<dbReference type="Gene3D" id="3.30.420.10">
    <property type="entry name" value="Ribonuclease H-like superfamily/Ribonuclease H"/>
    <property type="match status" value="1"/>
</dbReference>
<evidence type="ECO:0000256" key="1">
    <source>
        <dbReference type="SAM" id="MobiDB-lite"/>
    </source>
</evidence>
<dbReference type="Pfam" id="PF13358">
    <property type="entry name" value="DDE_3"/>
    <property type="match status" value="1"/>
</dbReference>
<accession>A0ABQ9IEC0</accession>
<comment type="caution">
    <text evidence="3">The sequence shown here is derived from an EMBL/GenBank/DDBJ whole genome shotgun (WGS) entry which is preliminary data.</text>
</comment>
<evidence type="ECO:0000259" key="2">
    <source>
        <dbReference type="Pfam" id="PF13358"/>
    </source>
</evidence>
<sequence>MPDDAAGRGVFSEISRFPRLLHTATVTFSPRFNLIGSQHLYVTITFCYPAIFKIALPWASHTGLLLAALMPTNFVDIKDSAYLLPPHAIAATRKALDWRVGFLIVLRSDSFIRAAVHVRKGPWSGHAVPDFGLDNDRAVLKHHSLGNKSLKIVMGKAKGVQMARRTRTGRELPLRTSGPRSWGGGGDPSLPSPPPGWERRRLTAATRLTSQHLFLPPVVLEDAQDYSGTKTSAQCSNYIHFWTMTYDPINISAGWILGNAKLAKTPGSEESLKRKASDIMLMPGMRGMVYESRPLVFVRGSMNTDAYCNILDNEMLPTLWRFYGMDPCYFQDDNARCHVSRTTMQWYADNNVRRLDWPVQSPDLNPIEHLWDELDRQVRARQALRKSIAQLMEWLQEDWRRIFGDVLQTLIESMPDSVAAVIASRENGATVAEQLACLPPTKAIRVQSESGASEVLALSRTAYKRFNVCRIYENVGCCCMLLHARVMREVGGDSQRQAAVGRYDKARRNSLAPAVVRGFYNIGSRLGYNKSFLAKTVEIKDRALKPRRVSEPRVLRVRIVRHILNNSFPNFIELPQLRYTQLFLAGNCPGETYTQRDENTARQLRVLRLGAMWDLMRVAVSPLTLPRLSASNAEESSRASSEVRDSEHRHSEVALTGGTSGLDTARSLETVQIAQGRWIGEVIGRGLSLGPIPAFAWSDFGKQWKTDIRMAGPGIEPGYLPNASPVSYHCTTSLSAHSPRSTLELALTENRSKPPDSFQCRDMDL</sequence>
<organism evidence="3 4">
    <name type="scientific">Dryococelus australis</name>
    <dbReference type="NCBI Taxonomy" id="614101"/>
    <lineage>
        <taxon>Eukaryota</taxon>
        <taxon>Metazoa</taxon>
        <taxon>Ecdysozoa</taxon>
        <taxon>Arthropoda</taxon>
        <taxon>Hexapoda</taxon>
        <taxon>Insecta</taxon>
        <taxon>Pterygota</taxon>
        <taxon>Neoptera</taxon>
        <taxon>Polyneoptera</taxon>
        <taxon>Phasmatodea</taxon>
        <taxon>Verophasmatodea</taxon>
        <taxon>Anareolatae</taxon>
        <taxon>Phasmatidae</taxon>
        <taxon>Eurycanthinae</taxon>
        <taxon>Dryococelus</taxon>
    </lineage>
</organism>
<feature type="region of interest" description="Disordered" evidence="1">
    <location>
        <begin position="164"/>
        <end position="198"/>
    </location>
</feature>
<keyword evidence="4" id="KW-1185">Reference proteome</keyword>
<proteinExistence type="predicted"/>
<feature type="compositionally biased region" description="Basic and acidic residues" evidence="1">
    <location>
        <begin position="635"/>
        <end position="652"/>
    </location>
</feature>
<protein>
    <recommendedName>
        <fullName evidence="2">Tc1-like transposase DDE domain-containing protein</fullName>
    </recommendedName>
</protein>
<dbReference type="Proteomes" id="UP001159363">
    <property type="component" value="Chromosome 1"/>
</dbReference>
<gene>
    <name evidence="3" type="ORF">PR048_000332</name>
</gene>
<evidence type="ECO:0000313" key="3">
    <source>
        <dbReference type="EMBL" id="KAJ8895023.1"/>
    </source>
</evidence>
<feature type="region of interest" description="Disordered" evidence="1">
    <location>
        <begin position="630"/>
        <end position="661"/>
    </location>
</feature>
<dbReference type="InterPro" id="IPR038717">
    <property type="entry name" value="Tc1-like_DDE_dom"/>
</dbReference>
<feature type="domain" description="Tc1-like transposase DDE" evidence="2">
    <location>
        <begin position="333"/>
        <end position="384"/>
    </location>
</feature>
<evidence type="ECO:0000313" key="4">
    <source>
        <dbReference type="Proteomes" id="UP001159363"/>
    </source>
</evidence>